<dbReference type="Proteomes" id="UP000321058">
    <property type="component" value="Unassembled WGS sequence"/>
</dbReference>
<feature type="transmembrane region" description="Helical" evidence="6">
    <location>
        <begin position="206"/>
        <end position="231"/>
    </location>
</feature>
<evidence type="ECO:0000256" key="6">
    <source>
        <dbReference type="SAM" id="Phobius"/>
    </source>
</evidence>
<dbReference type="Pfam" id="PF02653">
    <property type="entry name" value="BPD_transp_2"/>
    <property type="match status" value="1"/>
</dbReference>
<dbReference type="RefSeq" id="WP_147150861.1">
    <property type="nucleotide sequence ID" value="NZ_BKAJ01000069.1"/>
</dbReference>
<dbReference type="GO" id="GO:0015658">
    <property type="term" value="F:branched-chain amino acid transmembrane transporter activity"/>
    <property type="evidence" value="ECO:0007669"/>
    <property type="project" value="InterPro"/>
</dbReference>
<dbReference type="EMBL" id="BKAJ01000069">
    <property type="protein sequence ID" value="GEP56676.1"/>
    <property type="molecule type" value="Genomic_DNA"/>
</dbReference>
<evidence type="ECO:0000313" key="7">
    <source>
        <dbReference type="EMBL" id="GEP56676.1"/>
    </source>
</evidence>
<gene>
    <name evidence="7" type="ORF">RSO01_38420</name>
</gene>
<sequence>MMSPSQRMIVAVAVAVLALAAPWFAYPVFLMTALCFALFACAFNLLLGYAGLMSFGHAMFFGMAGYFYGHVVKAWDMPPELGLLAGVGGAALLGLVTGALAIRRQGIYFAMITLAFAQMVYFFCIQAPFTHGEDGLQGIVRKPLLGGLIPTKDDRVLYYVVLAIFLFGYGAIYRFIHSPFGQVLKAIRDNEQRALSLGYEADRYKLLAFVLSAALAGLAGATKAMVLQFATLTDVSAAMSGEVVLMALVGGLGTIIGPVIGAFIIITMQNYLAATGEFVLVIQGLIFVVIVMAFRKGVVGEFSEWWKRRSEPRAQPKAAD</sequence>
<dbReference type="AlphaFoldDB" id="A0A512NCJ9"/>
<accession>A0A512NCJ9</accession>
<dbReference type="GO" id="GO:0005886">
    <property type="term" value="C:plasma membrane"/>
    <property type="evidence" value="ECO:0007669"/>
    <property type="project" value="UniProtKB-SubCell"/>
</dbReference>
<evidence type="ECO:0000256" key="3">
    <source>
        <dbReference type="ARBA" id="ARBA00022692"/>
    </source>
</evidence>
<dbReference type="CDD" id="cd06581">
    <property type="entry name" value="TM_PBP1_LivM_like"/>
    <property type="match status" value="1"/>
</dbReference>
<keyword evidence="4 6" id="KW-1133">Transmembrane helix</keyword>
<evidence type="ECO:0000256" key="1">
    <source>
        <dbReference type="ARBA" id="ARBA00004651"/>
    </source>
</evidence>
<feature type="transmembrane region" description="Helical" evidence="6">
    <location>
        <begin position="30"/>
        <end position="51"/>
    </location>
</feature>
<keyword evidence="2" id="KW-1003">Cell membrane</keyword>
<feature type="transmembrane region" description="Helical" evidence="6">
    <location>
        <begin position="81"/>
        <end position="102"/>
    </location>
</feature>
<dbReference type="PANTHER" id="PTHR30482:SF17">
    <property type="entry name" value="ABC TRANSPORTER ATP-BINDING PROTEIN"/>
    <property type="match status" value="1"/>
</dbReference>
<feature type="transmembrane region" description="Helical" evidence="6">
    <location>
        <begin position="156"/>
        <end position="176"/>
    </location>
</feature>
<evidence type="ECO:0000256" key="2">
    <source>
        <dbReference type="ARBA" id="ARBA00022475"/>
    </source>
</evidence>
<comment type="caution">
    <text evidence="7">The sequence shown here is derived from an EMBL/GenBank/DDBJ whole genome shotgun (WGS) entry which is preliminary data.</text>
</comment>
<keyword evidence="5 6" id="KW-0472">Membrane</keyword>
<evidence type="ECO:0000256" key="5">
    <source>
        <dbReference type="ARBA" id="ARBA00023136"/>
    </source>
</evidence>
<evidence type="ECO:0000256" key="4">
    <source>
        <dbReference type="ARBA" id="ARBA00022989"/>
    </source>
</evidence>
<comment type="subcellular location">
    <subcellularLocation>
        <location evidence="1">Cell membrane</location>
        <topology evidence="1">Multi-pass membrane protein</topology>
    </subcellularLocation>
</comment>
<dbReference type="InterPro" id="IPR043428">
    <property type="entry name" value="LivM-like"/>
</dbReference>
<evidence type="ECO:0000313" key="8">
    <source>
        <dbReference type="Proteomes" id="UP000321058"/>
    </source>
</evidence>
<feature type="transmembrane region" description="Helical" evidence="6">
    <location>
        <begin position="278"/>
        <end position="298"/>
    </location>
</feature>
<dbReference type="OrthoDB" id="9804361at2"/>
<reference evidence="7 8" key="1">
    <citation type="submission" date="2019-07" db="EMBL/GenBank/DDBJ databases">
        <title>Whole genome shotgun sequence of Reyranella soli NBRC 108950.</title>
        <authorList>
            <person name="Hosoyama A."/>
            <person name="Uohara A."/>
            <person name="Ohji S."/>
            <person name="Ichikawa N."/>
        </authorList>
    </citation>
    <scope>NUCLEOTIDE SEQUENCE [LARGE SCALE GENOMIC DNA]</scope>
    <source>
        <strain evidence="7 8">NBRC 108950</strain>
    </source>
</reference>
<organism evidence="7 8">
    <name type="scientific">Reyranella soli</name>
    <dbReference type="NCBI Taxonomy" id="1230389"/>
    <lineage>
        <taxon>Bacteria</taxon>
        <taxon>Pseudomonadati</taxon>
        <taxon>Pseudomonadota</taxon>
        <taxon>Alphaproteobacteria</taxon>
        <taxon>Hyphomicrobiales</taxon>
        <taxon>Reyranellaceae</taxon>
        <taxon>Reyranella</taxon>
    </lineage>
</organism>
<name>A0A512NCJ9_9HYPH</name>
<dbReference type="InterPro" id="IPR001851">
    <property type="entry name" value="ABC_transp_permease"/>
</dbReference>
<protein>
    <submittedName>
        <fullName evidence="7">Branched-chain amino acid ABC transporter permease</fullName>
    </submittedName>
</protein>
<keyword evidence="8" id="KW-1185">Reference proteome</keyword>
<dbReference type="PANTHER" id="PTHR30482">
    <property type="entry name" value="HIGH-AFFINITY BRANCHED-CHAIN AMINO ACID TRANSPORT SYSTEM PERMEASE"/>
    <property type="match status" value="1"/>
</dbReference>
<feature type="transmembrane region" description="Helical" evidence="6">
    <location>
        <begin position="243"/>
        <end position="266"/>
    </location>
</feature>
<proteinExistence type="predicted"/>
<keyword evidence="3 6" id="KW-0812">Transmembrane</keyword>
<feature type="transmembrane region" description="Helical" evidence="6">
    <location>
        <begin position="109"/>
        <end position="129"/>
    </location>
</feature>